<keyword evidence="2" id="KW-0677">Repeat</keyword>
<feature type="domain" description="Protein kinase" evidence="8">
    <location>
        <begin position="13"/>
        <end position="273"/>
    </location>
</feature>
<evidence type="ECO:0000313" key="9">
    <source>
        <dbReference type="EMBL" id="GIH10627.1"/>
    </source>
</evidence>
<organism evidence="9 10">
    <name type="scientific">Rhizocola hellebori</name>
    <dbReference type="NCBI Taxonomy" id="1392758"/>
    <lineage>
        <taxon>Bacteria</taxon>
        <taxon>Bacillati</taxon>
        <taxon>Actinomycetota</taxon>
        <taxon>Actinomycetes</taxon>
        <taxon>Micromonosporales</taxon>
        <taxon>Micromonosporaceae</taxon>
        <taxon>Rhizocola</taxon>
    </lineage>
</organism>
<dbReference type="Gene3D" id="3.30.200.20">
    <property type="entry name" value="Phosphorylase Kinase, domain 1"/>
    <property type="match status" value="1"/>
</dbReference>
<sequence>MCDVDTELIGGRYRLDGELGSGGMGTVWRGFDELLARPVAVKEIRFPLHTSAQEHAELTARAMTEARAAAALTHPAIVAVHDVTMHDGRPWIIMQLVPGRSLQEVVNEDGPLSPEEAAQVGLRLLDALNAAHAGGVTHRDVKPSNVLMPGGGETAMLTDFSIAKVMGYGTTATSMPMGSAGYVAPERMLTGVSGPEGDLFGLGATLFFALEGKGPFHRPDAMVAILAAAIDPHPRPQNAGYLTAVLDALLMKDPRQRATSAQARAMLLQGPVIQAAPQPPAPPPPFSAPPVEPPVSSPLSAPPVDSPLSGPPLGSPLSASPVGSPLSGPPLESPLSAPPVEFPLSPSPVPSPQAGSPLAPSPVAPPVSSPPVGSPLSPPPVSAPPVRSPVSPPASVPPAGSPASAPPVGSPGSPPLAGSPVSAPLAGSPGSPPPAGSPGSAPLVGSPGSPSPAGSPVSAPPVGSPGSPPPAGSPVSAPPVGSPGWPPPVGSPVAAPQAGAPVSAPPVGGPSIGAAGVVAPPGSTPHAPPVAGSLGSVSAVVGGSGGDAAADPPTLHGRPWNKIQSPAGFSRGRATVPKPPPAREAVKEHPHADPEPQRRKEEGGRSRRGLLVAGAGLVAAAAIGGTAWVLRDRGNGQQPPGGGGSPTPKAKSNVEVLAGHKDQVWAVAWASDSKRIASASADFTVRLWTTTSDAATRVLTGHAGEVWAVQWSPDGTHVASGAADNTTRIWDVQTGAARTLDHDQAVRAVAWSPDGRLLATGSNDRKIRIWEAASGQLVHTLVGHQTAALALAWSPDGKALASVGDLGDQAGFLLGTVIAARVWDPVTGTQKMEIVTGKKAAPGPRIRLAVAQRNISPATTSVAWSWDSTLLATGNDAFTTWLWDAKNGQQLRVLSGHTDIVNAVAFKPGEPLLATASSDQTMLLWNVGSSTVLRTFNGHTDAVNTLAFSPDGKSLVSGSSDKTLRLWSAVA</sequence>
<dbReference type="EMBL" id="BONY01000101">
    <property type="protein sequence ID" value="GIH10627.1"/>
    <property type="molecule type" value="Genomic_DNA"/>
</dbReference>
<dbReference type="PRINTS" id="PR00320">
    <property type="entry name" value="GPROTEINBRPT"/>
</dbReference>
<comment type="caution">
    <text evidence="9">The sequence shown here is derived from an EMBL/GenBank/DDBJ whole genome shotgun (WGS) entry which is preliminary data.</text>
</comment>
<dbReference type="GO" id="GO:0005524">
    <property type="term" value="F:ATP binding"/>
    <property type="evidence" value="ECO:0007669"/>
    <property type="project" value="UniProtKB-UniRule"/>
</dbReference>
<dbReference type="InterPro" id="IPR015943">
    <property type="entry name" value="WD40/YVTN_repeat-like_dom_sf"/>
</dbReference>
<evidence type="ECO:0000256" key="1">
    <source>
        <dbReference type="ARBA" id="ARBA00022574"/>
    </source>
</evidence>
<reference evidence="9" key="1">
    <citation type="submission" date="2021-01" db="EMBL/GenBank/DDBJ databases">
        <title>Whole genome shotgun sequence of Rhizocola hellebori NBRC 109834.</title>
        <authorList>
            <person name="Komaki H."/>
            <person name="Tamura T."/>
        </authorList>
    </citation>
    <scope>NUCLEOTIDE SEQUENCE</scope>
    <source>
        <strain evidence="9">NBRC 109834</strain>
    </source>
</reference>
<accession>A0A8J3QJ56</accession>
<dbReference type="CDD" id="cd14014">
    <property type="entry name" value="STKc_PknB_like"/>
    <property type="match status" value="1"/>
</dbReference>
<feature type="repeat" description="WD" evidence="5">
    <location>
        <begin position="699"/>
        <end position="740"/>
    </location>
</feature>
<proteinExistence type="predicted"/>
<feature type="compositionally biased region" description="Low complexity" evidence="7">
    <location>
        <begin position="415"/>
        <end position="429"/>
    </location>
</feature>
<dbReference type="SMART" id="SM00220">
    <property type="entry name" value="S_TKc"/>
    <property type="match status" value="1"/>
</dbReference>
<dbReference type="InterPro" id="IPR017441">
    <property type="entry name" value="Protein_kinase_ATP_BS"/>
</dbReference>
<dbReference type="PROSITE" id="PS00107">
    <property type="entry name" value="PROTEIN_KINASE_ATP"/>
    <property type="match status" value="1"/>
</dbReference>
<keyword evidence="1 5" id="KW-0853">WD repeat</keyword>
<feature type="compositionally biased region" description="Low complexity" evidence="7">
    <location>
        <begin position="315"/>
        <end position="326"/>
    </location>
</feature>
<gene>
    <name evidence="9" type="ORF">Rhe02_86940</name>
</gene>
<feature type="compositionally biased region" description="Pro residues" evidence="7">
    <location>
        <begin position="277"/>
        <end position="314"/>
    </location>
</feature>
<feature type="compositionally biased region" description="Low complexity" evidence="7">
    <location>
        <begin position="512"/>
        <end position="521"/>
    </location>
</feature>
<keyword evidence="10" id="KW-1185">Reference proteome</keyword>
<feature type="binding site" evidence="6">
    <location>
        <position position="42"/>
    </location>
    <ligand>
        <name>ATP</name>
        <dbReference type="ChEBI" id="CHEBI:30616"/>
    </ligand>
</feature>
<keyword evidence="4 6" id="KW-0067">ATP-binding</keyword>
<dbReference type="Gene3D" id="1.10.510.10">
    <property type="entry name" value="Transferase(Phosphotransferase) domain 1"/>
    <property type="match status" value="1"/>
</dbReference>
<feature type="compositionally biased region" description="Basic and acidic residues" evidence="7">
    <location>
        <begin position="584"/>
        <end position="605"/>
    </location>
</feature>
<dbReference type="InterPro" id="IPR011047">
    <property type="entry name" value="Quinoprotein_ADH-like_sf"/>
</dbReference>
<dbReference type="SUPFAM" id="SSF56112">
    <property type="entry name" value="Protein kinase-like (PK-like)"/>
    <property type="match status" value="1"/>
</dbReference>
<dbReference type="PROSITE" id="PS50294">
    <property type="entry name" value="WD_REPEATS_REGION"/>
    <property type="match status" value="5"/>
</dbReference>
<dbReference type="Pfam" id="PF00069">
    <property type="entry name" value="Pkinase"/>
    <property type="match status" value="1"/>
</dbReference>
<dbReference type="SMART" id="SM00320">
    <property type="entry name" value="WD40"/>
    <property type="match status" value="7"/>
</dbReference>
<feature type="repeat" description="WD" evidence="5">
    <location>
        <begin position="936"/>
        <end position="971"/>
    </location>
</feature>
<feature type="compositionally biased region" description="Low complexity" evidence="7">
    <location>
        <begin position="491"/>
        <end position="502"/>
    </location>
</feature>
<dbReference type="InterPro" id="IPR019775">
    <property type="entry name" value="WD40_repeat_CS"/>
</dbReference>
<feature type="region of interest" description="Disordered" evidence="7">
    <location>
        <begin position="631"/>
        <end position="651"/>
    </location>
</feature>
<dbReference type="InterPro" id="IPR011009">
    <property type="entry name" value="Kinase-like_dom_sf"/>
</dbReference>
<keyword evidence="3 6" id="KW-0547">Nucleotide-binding</keyword>
<protein>
    <recommendedName>
        <fullName evidence="8">Protein kinase domain-containing protein</fullName>
    </recommendedName>
</protein>
<feature type="region of interest" description="Disordered" evidence="7">
    <location>
        <begin position="274"/>
        <end position="531"/>
    </location>
</feature>
<dbReference type="PROSITE" id="PS00678">
    <property type="entry name" value="WD_REPEATS_1"/>
    <property type="match status" value="3"/>
</dbReference>
<dbReference type="InterPro" id="IPR020472">
    <property type="entry name" value="WD40_PAC1"/>
</dbReference>
<dbReference type="Proteomes" id="UP000612899">
    <property type="component" value="Unassembled WGS sequence"/>
</dbReference>
<feature type="compositionally biased region" description="Pro residues" evidence="7">
    <location>
        <begin position="359"/>
        <end position="414"/>
    </location>
</feature>
<evidence type="ECO:0000256" key="6">
    <source>
        <dbReference type="PROSITE-ProRule" id="PRU10141"/>
    </source>
</evidence>
<dbReference type="PROSITE" id="PS50011">
    <property type="entry name" value="PROTEIN_KINASE_DOM"/>
    <property type="match status" value="1"/>
</dbReference>
<dbReference type="PROSITE" id="PS50082">
    <property type="entry name" value="WD_REPEATS_2"/>
    <property type="match status" value="5"/>
</dbReference>
<feature type="region of interest" description="Disordered" evidence="7">
    <location>
        <begin position="544"/>
        <end position="606"/>
    </location>
</feature>
<evidence type="ECO:0000256" key="7">
    <source>
        <dbReference type="SAM" id="MobiDB-lite"/>
    </source>
</evidence>
<evidence type="ECO:0000256" key="3">
    <source>
        <dbReference type="ARBA" id="ARBA00022741"/>
    </source>
</evidence>
<evidence type="ECO:0000256" key="4">
    <source>
        <dbReference type="ARBA" id="ARBA00022840"/>
    </source>
</evidence>
<dbReference type="Gene3D" id="2.130.10.10">
    <property type="entry name" value="YVTN repeat-like/Quinoprotein amine dehydrogenase"/>
    <property type="match status" value="3"/>
</dbReference>
<dbReference type="InterPro" id="IPR001680">
    <property type="entry name" value="WD40_rpt"/>
</dbReference>
<evidence type="ECO:0000259" key="8">
    <source>
        <dbReference type="PROSITE" id="PS50011"/>
    </source>
</evidence>
<dbReference type="InterPro" id="IPR000719">
    <property type="entry name" value="Prot_kinase_dom"/>
</dbReference>
<dbReference type="GO" id="GO:0004672">
    <property type="term" value="F:protein kinase activity"/>
    <property type="evidence" value="ECO:0007669"/>
    <property type="project" value="InterPro"/>
</dbReference>
<evidence type="ECO:0000256" key="2">
    <source>
        <dbReference type="ARBA" id="ARBA00022737"/>
    </source>
</evidence>
<dbReference type="Pfam" id="PF00400">
    <property type="entry name" value="WD40"/>
    <property type="match status" value="6"/>
</dbReference>
<feature type="compositionally biased region" description="Pro residues" evidence="7">
    <location>
        <begin position="458"/>
        <end position="490"/>
    </location>
</feature>
<feature type="repeat" description="WD" evidence="5">
    <location>
        <begin position="739"/>
        <end position="780"/>
    </location>
</feature>
<dbReference type="SUPFAM" id="SSF50998">
    <property type="entry name" value="Quinoprotein alcohol dehydrogenase-like"/>
    <property type="match status" value="1"/>
</dbReference>
<dbReference type="CDD" id="cd00200">
    <property type="entry name" value="WD40"/>
    <property type="match status" value="1"/>
</dbReference>
<feature type="repeat" description="WD" evidence="5">
    <location>
        <begin position="657"/>
        <end position="698"/>
    </location>
</feature>
<feature type="compositionally biased region" description="Pro residues" evidence="7">
    <location>
        <begin position="327"/>
        <end position="351"/>
    </location>
</feature>
<name>A0A8J3QJ56_9ACTN</name>
<dbReference type="InterPro" id="IPR008271">
    <property type="entry name" value="Ser/Thr_kinase_AS"/>
</dbReference>
<dbReference type="AlphaFoldDB" id="A0A8J3QJ56"/>
<feature type="compositionally biased region" description="Low complexity" evidence="7">
    <location>
        <begin position="437"/>
        <end position="457"/>
    </location>
</feature>
<evidence type="ECO:0000256" key="5">
    <source>
        <dbReference type="PROSITE-ProRule" id="PRU00221"/>
    </source>
</evidence>
<dbReference type="PANTHER" id="PTHR22847">
    <property type="entry name" value="WD40 REPEAT PROTEIN"/>
    <property type="match status" value="1"/>
</dbReference>
<dbReference type="PROSITE" id="PS00108">
    <property type="entry name" value="PROTEIN_KINASE_ST"/>
    <property type="match status" value="1"/>
</dbReference>
<feature type="repeat" description="WD" evidence="5">
    <location>
        <begin position="894"/>
        <end position="935"/>
    </location>
</feature>
<evidence type="ECO:0000313" key="10">
    <source>
        <dbReference type="Proteomes" id="UP000612899"/>
    </source>
</evidence>
<dbReference type="PANTHER" id="PTHR22847:SF637">
    <property type="entry name" value="WD REPEAT DOMAIN 5B"/>
    <property type="match status" value="1"/>
</dbReference>